<accession>A0ACC1AH81</accession>
<name>A0ACC1AH81_9ROSI</name>
<comment type="caution">
    <text evidence="1">The sequence shown here is derived from an EMBL/GenBank/DDBJ whole genome shotgun (WGS) entry which is preliminary data.</text>
</comment>
<evidence type="ECO:0000313" key="1">
    <source>
        <dbReference type="EMBL" id="KAJ0085911.1"/>
    </source>
</evidence>
<gene>
    <name evidence="1" type="ORF">Patl1_07948</name>
</gene>
<dbReference type="EMBL" id="CM047906">
    <property type="protein sequence ID" value="KAJ0085911.1"/>
    <property type="molecule type" value="Genomic_DNA"/>
</dbReference>
<dbReference type="Proteomes" id="UP001164250">
    <property type="component" value="Chromosome 10"/>
</dbReference>
<keyword evidence="2" id="KW-1185">Reference proteome</keyword>
<organism evidence="1 2">
    <name type="scientific">Pistacia atlantica</name>
    <dbReference type="NCBI Taxonomy" id="434234"/>
    <lineage>
        <taxon>Eukaryota</taxon>
        <taxon>Viridiplantae</taxon>
        <taxon>Streptophyta</taxon>
        <taxon>Embryophyta</taxon>
        <taxon>Tracheophyta</taxon>
        <taxon>Spermatophyta</taxon>
        <taxon>Magnoliopsida</taxon>
        <taxon>eudicotyledons</taxon>
        <taxon>Gunneridae</taxon>
        <taxon>Pentapetalae</taxon>
        <taxon>rosids</taxon>
        <taxon>malvids</taxon>
        <taxon>Sapindales</taxon>
        <taxon>Anacardiaceae</taxon>
        <taxon>Pistacia</taxon>
    </lineage>
</organism>
<evidence type="ECO:0000313" key="2">
    <source>
        <dbReference type="Proteomes" id="UP001164250"/>
    </source>
</evidence>
<proteinExistence type="predicted"/>
<reference evidence="2" key="1">
    <citation type="journal article" date="2023" name="G3 (Bethesda)">
        <title>Genome assembly and association tests identify interacting loci associated with vigor, precocity, and sex in interspecific pistachio rootstocks.</title>
        <authorList>
            <person name="Palmer W."/>
            <person name="Jacygrad E."/>
            <person name="Sagayaradj S."/>
            <person name="Cavanaugh K."/>
            <person name="Han R."/>
            <person name="Bertier L."/>
            <person name="Beede B."/>
            <person name="Kafkas S."/>
            <person name="Golino D."/>
            <person name="Preece J."/>
            <person name="Michelmore R."/>
        </authorList>
    </citation>
    <scope>NUCLEOTIDE SEQUENCE [LARGE SCALE GENOMIC DNA]</scope>
</reference>
<sequence length="140" mass="14995">MDGLVDMPISPHGKKPCTAQEFTQPLAEANQTQNGQEGGGGASGWFSSSLWAFVESVPTTPASASETPLVNRAFERMSSFSRVRLNARNTNVAGRDSTVTRRQAGSSRGFLILSILGVLCAILWMLMGSLRVLGRCIFSS</sequence>
<protein>
    <submittedName>
        <fullName evidence="1">Uncharacterized protein</fullName>
    </submittedName>
</protein>